<evidence type="ECO:0000256" key="11">
    <source>
        <dbReference type="SAM" id="MobiDB-lite"/>
    </source>
</evidence>
<evidence type="ECO:0000256" key="2">
    <source>
        <dbReference type="ARBA" id="ARBA00008170"/>
    </source>
</evidence>
<keyword evidence="10" id="KW-0175">Coiled coil</keyword>
<dbReference type="GO" id="GO:0015369">
    <property type="term" value="F:calcium:proton antiporter activity"/>
    <property type="evidence" value="ECO:0007669"/>
    <property type="project" value="InterPro"/>
</dbReference>
<evidence type="ECO:0000256" key="10">
    <source>
        <dbReference type="SAM" id="Coils"/>
    </source>
</evidence>
<keyword evidence="4" id="KW-0109">Calcium transport</keyword>
<dbReference type="PANTHER" id="PTHR31503:SF14">
    <property type="entry name" value="VACUOLAR CALCIUM ION TRANSPORTER"/>
    <property type="match status" value="1"/>
</dbReference>
<protein>
    <recommendedName>
        <fullName evidence="13">Sodium/calcium exchanger membrane region domain-containing protein</fullName>
    </recommendedName>
</protein>
<evidence type="ECO:0000259" key="13">
    <source>
        <dbReference type="Pfam" id="PF01699"/>
    </source>
</evidence>
<feature type="transmembrane region" description="Helical" evidence="12">
    <location>
        <begin position="359"/>
        <end position="384"/>
    </location>
</feature>
<sequence length="1085" mass="120543">MAIFRRTQAESNVESAERKDESETTPAPQTHRRFLPSYNHNGLPFTKGINPDGESGRSWISPLRFVKICLRSTSRVSAAVNVLWPFVPAAIAIHFARPDLHLWIFVLNYIAMVPTANLVGFAGQELARKIPKVIGLILELTLASVVEIILIMVLLRKDQIVVIQAAILGSILANLLLCLGACFFAGGIRREITHFDEHVSEAGSGLLLVAGLGLMVPSAFFTALKGVVEEGLLQSRVLTISRATSIFLLIAYLIFVWFQLRTHHSIFDQILTRDEENDADRHKDLTKEKLTLTECVVALAVSLTCVSLHAVFLVEQIAFIVEDRHVSDPFMGLILVPLVEKAAEHLTALDEAWDNQMNFALSHILGSAIQTALLVAPIAVIVGWGLHKPMDLNFEIFMIVILILAIIVVGNFLRDGKTNYLEGALCVIRFPHGSIPTRIKGQRILPLSQKEATGEAAKQDLAYTLYCSSPLLLVTLKDHFERVTRRNCVDGCLEFLLAIDTTIPPIELLNKGCLRSSLCSSKSGSGGFSAEFAVGLDNGPATRIEDNPTTPAMKESSLSHLLAVLHERDIPLSRDDVKWAFQSPRADMVVSSWVQQYLGPDTLLSREEIELFSRLEKAGITREIATSHDLSIVKPVSDDEIRSAIEALEISTAAINRQNSTLKAQRERLEAVVEENHNAESTRDRLGDRRSRKFALEKQHVLVATEELTQNFASQLSLIQQRDKAANSALVPAVTELLKSDDRALLGLEKFLVDLPCSERAEGNIAAKSKALSRKLADLNAKLIKTHLDRVYVQAECAPMMSGAISEQRSREEIKPLMEDLESLYSEIYSVTEMSVQNQFLTPMLREIREEDTLKRSMFGRGMNYVSSSLEYLTKELDSVRDHLQAHHSHCEAVELLSTTIKLELNDPLSQQAPLHTKHGSPTRRRPSTAAAKSPAREKRAKRRVSGVFGEEEENPNQQILKSLGISLRTDCGRQDVEGSLSSVVSERTSKLQSHFTSLESSTDSSLAAHLGDAEKTLQLLLDTLYTDSQSSKARLLGEDTDSRIEKQERMVNEVGNGMSALDMEVLHDRNKIRDVFVERWSEKT</sequence>
<evidence type="ECO:0000256" key="4">
    <source>
        <dbReference type="ARBA" id="ARBA00022568"/>
    </source>
</evidence>
<dbReference type="EMBL" id="JAGHQL010000168">
    <property type="protein sequence ID" value="KAH0537008.1"/>
    <property type="molecule type" value="Genomic_DNA"/>
</dbReference>
<dbReference type="GO" id="GO:0012505">
    <property type="term" value="C:endomembrane system"/>
    <property type="evidence" value="ECO:0007669"/>
    <property type="project" value="UniProtKB-SubCell"/>
</dbReference>
<dbReference type="AlphaFoldDB" id="A0A9P8L154"/>
<evidence type="ECO:0000313" key="14">
    <source>
        <dbReference type="EMBL" id="KAH0537008.1"/>
    </source>
</evidence>
<evidence type="ECO:0000256" key="1">
    <source>
        <dbReference type="ARBA" id="ARBA00004127"/>
    </source>
</evidence>
<feature type="transmembrane region" description="Helical" evidence="12">
    <location>
        <begin position="396"/>
        <end position="413"/>
    </location>
</feature>
<feature type="domain" description="Sodium/calcium exchanger membrane region" evidence="13">
    <location>
        <begin position="296"/>
        <end position="428"/>
    </location>
</feature>
<keyword evidence="8" id="KW-0406">Ion transport</keyword>
<dbReference type="InterPro" id="IPR004837">
    <property type="entry name" value="NaCa_Exmemb"/>
</dbReference>
<feature type="region of interest" description="Disordered" evidence="11">
    <location>
        <begin position="1"/>
        <end position="50"/>
    </location>
</feature>
<keyword evidence="15" id="KW-1185">Reference proteome</keyword>
<keyword evidence="5 12" id="KW-0812">Transmembrane</keyword>
<feature type="transmembrane region" description="Helical" evidence="12">
    <location>
        <begin position="133"/>
        <end position="155"/>
    </location>
</feature>
<comment type="caution">
    <text evidence="14">The sequence shown here is derived from an EMBL/GenBank/DDBJ whole genome shotgun (WGS) entry which is preliminary data.</text>
</comment>
<evidence type="ECO:0000256" key="9">
    <source>
        <dbReference type="ARBA" id="ARBA00023136"/>
    </source>
</evidence>
<accession>A0A9P8L154</accession>
<evidence type="ECO:0000256" key="8">
    <source>
        <dbReference type="ARBA" id="ARBA00023065"/>
    </source>
</evidence>
<keyword evidence="3" id="KW-0813">Transport</keyword>
<feature type="transmembrane region" description="Helical" evidence="12">
    <location>
        <begin position="76"/>
        <end position="96"/>
    </location>
</feature>
<dbReference type="InterPro" id="IPR004713">
    <property type="entry name" value="CaH_exchang"/>
</dbReference>
<dbReference type="OrthoDB" id="1699231at2759"/>
<dbReference type="NCBIfam" id="TIGR00378">
    <property type="entry name" value="cax"/>
    <property type="match status" value="1"/>
</dbReference>
<dbReference type="InterPro" id="IPR004798">
    <property type="entry name" value="CAX-like"/>
</dbReference>
<dbReference type="GO" id="GO:0000329">
    <property type="term" value="C:fungal-type vacuole membrane"/>
    <property type="evidence" value="ECO:0007669"/>
    <property type="project" value="TreeGrafter"/>
</dbReference>
<feature type="region of interest" description="Disordered" evidence="11">
    <location>
        <begin position="910"/>
        <end position="954"/>
    </location>
</feature>
<gene>
    <name evidence="14" type="ORF">FGG08_006180</name>
</gene>
<evidence type="ECO:0000256" key="7">
    <source>
        <dbReference type="ARBA" id="ARBA00022989"/>
    </source>
</evidence>
<evidence type="ECO:0000313" key="15">
    <source>
        <dbReference type="Proteomes" id="UP000698800"/>
    </source>
</evidence>
<name>A0A9P8L154_9PEZI</name>
<feature type="transmembrane region" description="Helical" evidence="12">
    <location>
        <begin position="240"/>
        <end position="260"/>
    </location>
</feature>
<dbReference type="Proteomes" id="UP000698800">
    <property type="component" value="Unassembled WGS sequence"/>
</dbReference>
<dbReference type="InterPro" id="IPR044880">
    <property type="entry name" value="NCX_ion-bd_dom_sf"/>
</dbReference>
<feature type="transmembrane region" description="Helical" evidence="12">
    <location>
        <begin position="296"/>
        <end position="321"/>
    </location>
</feature>
<feature type="transmembrane region" description="Helical" evidence="12">
    <location>
        <begin position="161"/>
        <end position="185"/>
    </location>
</feature>
<keyword evidence="7 12" id="KW-1133">Transmembrane helix</keyword>
<feature type="transmembrane region" description="Helical" evidence="12">
    <location>
        <begin position="102"/>
        <end position="121"/>
    </location>
</feature>
<proteinExistence type="inferred from homology"/>
<keyword evidence="9 12" id="KW-0472">Membrane</keyword>
<dbReference type="GO" id="GO:0006874">
    <property type="term" value="P:intracellular calcium ion homeostasis"/>
    <property type="evidence" value="ECO:0007669"/>
    <property type="project" value="TreeGrafter"/>
</dbReference>
<feature type="transmembrane region" description="Helical" evidence="12">
    <location>
        <begin position="206"/>
        <end position="228"/>
    </location>
</feature>
<dbReference type="PANTHER" id="PTHR31503">
    <property type="entry name" value="VACUOLAR CALCIUM ION TRANSPORTER"/>
    <property type="match status" value="1"/>
</dbReference>
<dbReference type="Gene3D" id="1.20.1420.30">
    <property type="entry name" value="NCX, central ion-binding region"/>
    <property type="match status" value="1"/>
</dbReference>
<dbReference type="Pfam" id="PF01699">
    <property type="entry name" value="Na_Ca_ex"/>
    <property type="match status" value="2"/>
</dbReference>
<evidence type="ECO:0000256" key="3">
    <source>
        <dbReference type="ARBA" id="ARBA00022448"/>
    </source>
</evidence>
<comment type="subcellular location">
    <subcellularLocation>
        <location evidence="1">Endomembrane system</location>
        <topology evidence="1">Multi-pass membrane protein</topology>
    </subcellularLocation>
</comment>
<comment type="similarity">
    <text evidence="2">Belongs to the Ca(2+):cation antiporter (CaCA) (TC 2.A.19) family.</text>
</comment>
<organism evidence="14 15">
    <name type="scientific">Glutinoglossum americanum</name>
    <dbReference type="NCBI Taxonomy" id="1670608"/>
    <lineage>
        <taxon>Eukaryota</taxon>
        <taxon>Fungi</taxon>
        <taxon>Dikarya</taxon>
        <taxon>Ascomycota</taxon>
        <taxon>Pezizomycotina</taxon>
        <taxon>Geoglossomycetes</taxon>
        <taxon>Geoglossales</taxon>
        <taxon>Geoglossaceae</taxon>
        <taxon>Glutinoglossum</taxon>
    </lineage>
</organism>
<reference evidence="14" key="1">
    <citation type="submission" date="2021-03" db="EMBL/GenBank/DDBJ databases">
        <title>Comparative genomics and phylogenomic investigation of the class Geoglossomycetes provide insights into ecological specialization and systematics.</title>
        <authorList>
            <person name="Melie T."/>
            <person name="Pirro S."/>
            <person name="Miller A.N."/>
            <person name="Quandt A."/>
        </authorList>
    </citation>
    <scope>NUCLEOTIDE SEQUENCE</scope>
    <source>
        <strain evidence="14">GBOQ0MN5Z8</strain>
    </source>
</reference>
<evidence type="ECO:0000256" key="6">
    <source>
        <dbReference type="ARBA" id="ARBA00022837"/>
    </source>
</evidence>
<feature type="compositionally biased region" description="Basic residues" evidence="11">
    <location>
        <begin position="916"/>
        <end position="927"/>
    </location>
</feature>
<evidence type="ECO:0000256" key="5">
    <source>
        <dbReference type="ARBA" id="ARBA00022692"/>
    </source>
</evidence>
<keyword evidence="6" id="KW-0106">Calcium</keyword>
<feature type="domain" description="Sodium/calcium exchanger membrane region" evidence="13">
    <location>
        <begin position="101"/>
        <end position="260"/>
    </location>
</feature>
<evidence type="ECO:0000256" key="12">
    <source>
        <dbReference type="SAM" id="Phobius"/>
    </source>
</evidence>
<feature type="coiled-coil region" evidence="10">
    <location>
        <begin position="655"/>
        <end position="682"/>
    </location>
</feature>